<sequence>MKSFLILSVVALIAREVVGHGMMLDPPGRASMWRFDIAGSVPDYNDDQNNCGGLGVYVANGLQCGVCGDAFTDPHPQDNENTGKFGVGKVVKTYQSGSVIETEIKLTTNHKGTFTYSLCVLPNPNAPEPGESCFQPLNLEDGSSVYTIQDQTEGAKINIKNRVQLPAGVTCERCVLRWQYRAGNNWGDCGDGTSGLGCGNQETFRSCADVTIQ</sequence>
<organism evidence="3 4">
    <name type="scientific">Exocentrus adspersus</name>
    <dbReference type="NCBI Taxonomy" id="1586481"/>
    <lineage>
        <taxon>Eukaryota</taxon>
        <taxon>Metazoa</taxon>
        <taxon>Ecdysozoa</taxon>
        <taxon>Arthropoda</taxon>
        <taxon>Hexapoda</taxon>
        <taxon>Insecta</taxon>
        <taxon>Pterygota</taxon>
        <taxon>Neoptera</taxon>
        <taxon>Endopterygota</taxon>
        <taxon>Coleoptera</taxon>
        <taxon>Polyphaga</taxon>
        <taxon>Cucujiformia</taxon>
        <taxon>Chrysomeloidea</taxon>
        <taxon>Cerambycidae</taxon>
        <taxon>Lamiinae</taxon>
        <taxon>Acanthocinini</taxon>
        <taxon>Exocentrus</taxon>
    </lineage>
</organism>
<keyword evidence="4" id="KW-1185">Reference proteome</keyword>
<dbReference type="EMBL" id="JANEYG010000003">
    <property type="protein sequence ID" value="KAJ8924207.1"/>
    <property type="molecule type" value="Genomic_DNA"/>
</dbReference>
<protein>
    <recommendedName>
        <fullName evidence="2">Chitin-binding type-4 domain-containing protein</fullName>
    </recommendedName>
</protein>
<reference evidence="3 4" key="1">
    <citation type="journal article" date="2023" name="Insect Mol. Biol.">
        <title>Genome sequencing provides insights into the evolution of gene families encoding plant cell wall-degrading enzymes in longhorned beetles.</title>
        <authorList>
            <person name="Shin N.R."/>
            <person name="Okamura Y."/>
            <person name="Kirsch R."/>
            <person name="Pauchet Y."/>
        </authorList>
    </citation>
    <scope>NUCLEOTIDE SEQUENCE [LARGE SCALE GENOMIC DNA]</scope>
    <source>
        <strain evidence="3">EAD_L_NR</strain>
    </source>
</reference>
<name>A0AAV8WD00_9CUCU</name>
<dbReference type="InterPro" id="IPR004302">
    <property type="entry name" value="Cellulose/chitin-bd_N"/>
</dbReference>
<keyword evidence="1" id="KW-0732">Signal</keyword>
<evidence type="ECO:0000313" key="3">
    <source>
        <dbReference type="EMBL" id="KAJ8924207.1"/>
    </source>
</evidence>
<dbReference type="Pfam" id="PF03067">
    <property type="entry name" value="LPMO_10"/>
    <property type="match status" value="1"/>
</dbReference>
<dbReference type="AlphaFoldDB" id="A0AAV8WD00"/>
<dbReference type="Proteomes" id="UP001159042">
    <property type="component" value="Unassembled WGS sequence"/>
</dbReference>
<evidence type="ECO:0000256" key="1">
    <source>
        <dbReference type="SAM" id="SignalP"/>
    </source>
</evidence>
<accession>A0AAV8WD00</accession>
<comment type="caution">
    <text evidence="3">The sequence shown here is derived from an EMBL/GenBank/DDBJ whole genome shotgun (WGS) entry which is preliminary data.</text>
</comment>
<feature type="chain" id="PRO_5043395557" description="Chitin-binding type-4 domain-containing protein" evidence="1">
    <location>
        <begin position="20"/>
        <end position="213"/>
    </location>
</feature>
<feature type="signal peptide" evidence="1">
    <location>
        <begin position="1"/>
        <end position="19"/>
    </location>
</feature>
<feature type="domain" description="Chitin-binding type-4" evidence="2">
    <location>
        <begin position="20"/>
        <end position="210"/>
    </location>
</feature>
<evidence type="ECO:0000313" key="4">
    <source>
        <dbReference type="Proteomes" id="UP001159042"/>
    </source>
</evidence>
<gene>
    <name evidence="3" type="ORF">NQ315_006998</name>
</gene>
<evidence type="ECO:0000259" key="2">
    <source>
        <dbReference type="Pfam" id="PF03067"/>
    </source>
</evidence>
<proteinExistence type="predicted"/>